<keyword evidence="2" id="KW-0560">Oxidoreductase</keyword>
<dbReference type="Gene3D" id="2.60.120.10">
    <property type="entry name" value="Jelly Rolls"/>
    <property type="match status" value="1"/>
</dbReference>
<comment type="caution">
    <text evidence="4">The sequence shown here is derived from an EMBL/GenBank/DDBJ whole genome shotgun (WGS) entry which is preliminary data.</text>
</comment>
<dbReference type="PROSITE" id="PS50042">
    <property type="entry name" value="CNMP_BINDING_3"/>
    <property type="match status" value="1"/>
</dbReference>
<dbReference type="SUPFAM" id="SSF51206">
    <property type="entry name" value="cAMP-binding domain-like"/>
    <property type="match status" value="1"/>
</dbReference>
<dbReference type="EMBL" id="WWCT01000001">
    <property type="protein sequence ID" value="MYN25053.1"/>
    <property type="molecule type" value="Genomic_DNA"/>
</dbReference>
<reference evidence="4 5" key="1">
    <citation type="submission" date="2019-12" db="EMBL/GenBank/DDBJ databases">
        <title>Novel species isolated from a subtropical stream in China.</title>
        <authorList>
            <person name="Lu H."/>
        </authorList>
    </citation>
    <scope>NUCLEOTIDE SEQUENCE [LARGE SCALE GENOMIC DNA]</scope>
    <source>
        <strain evidence="4 5">CY42W</strain>
    </source>
</reference>
<dbReference type="CDD" id="cd00038">
    <property type="entry name" value="CAP_ED"/>
    <property type="match status" value="1"/>
</dbReference>
<evidence type="ECO:0000256" key="2">
    <source>
        <dbReference type="ARBA" id="ARBA00023002"/>
    </source>
</evidence>
<dbReference type="Proteomes" id="UP000642144">
    <property type="component" value="Unassembled WGS sequence"/>
</dbReference>
<proteinExistence type="predicted"/>
<dbReference type="Pfam" id="PF00027">
    <property type="entry name" value="cNMP_binding"/>
    <property type="match status" value="1"/>
</dbReference>
<dbReference type="Gene3D" id="3.50.50.60">
    <property type="entry name" value="FAD/NAD(P)-binding domain"/>
    <property type="match status" value="2"/>
</dbReference>
<name>A0ABW9VTU9_9BURK</name>
<dbReference type="PANTHER" id="PTHR48105">
    <property type="entry name" value="THIOREDOXIN REDUCTASE 1-RELATED-RELATED"/>
    <property type="match status" value="1"/>
</dbReference>
<organism evidence="4 5">
    <name type="scientific">Duganella levis</name>
    <dbReference type="NCBI Taxonomy" id="2692169"/>
    <lineage>
        <taxon>Bacteria</taxon>
        <taxon>Pseudomonadati</taxon>
        <taxon>Pseudomonadota</taxon>
        <taxon>Betaproteobacteria</taxon>
        <taxon>Burkholderiales</taxon>
        <taxon>Oxalobacteraceae</taxon>
        <taxon>Telluria group</taxon>
        <taxon>Duganella</taxon>
    </lineage>
</organism>
<evidence type="ECO:0000256" key="1">
    <source>
        <dbReference type="ARBA" id="ARBA00022630"/>
    </source>
</evidence>
<evidence type="ECO:0000313" key="4">
    <source>
        <dbReference type="EMBL" id="MYN25053.1"/>
    </source>
</evidence>
<dbReference type="InterPro" id="IPR023753">
    <property type="entry name" value="FAD/NAD-binding_dom"/>
</dbReference>
<dbReference type="InterPro" id="IPR014710">
    <property type="entry name" value="RmlC-like_jellyroll"/>
</dbReference>
<accession>A0ABW9VTU9</accession>
<dbReference type="SUPFAM" id="SSF51905">
    <property type="entry name" value="FAD/NAD(P)-binding domain"/>
    <property type="match status" value="1"/>
</dbReference>
<sequence>MTIYDTFKNRSAQALPKLAPAEIKRIQRFGALMCFRDGERLFEAGHSSFGMYVVLKGAIRIGRYDGLGNSSVITEHGVGEFAGEISQLAGAPSLVNGHAVGEVEVLALTTEALRSLLIAEAELGERIVRAFILRRVEQLDNKDGGVVLVAPPGHPRMHALQGWLNSNGLPHRVLDPRSDEQARALVDRYQPEASDWPLAVCPDGGVKMNPTVVDLGRCLGTLPPLSPDTIWDVIVVGAGPAGLATAVYAASEGLSVLVLETRAYGGQAAASARIENYLGFPTGISGAALAGRAFVQSQKFGVKMAIPAPAGRLLCDTYPLQVEMCGSLTHLQGRAVVLSCGARYRRPSLANLKQFEGKGVYYWASPLEAGLCANDEVILVGGGNSAGQAAVYLASHAAKVHVLIRKDSLASTMSSYLIDRIAATPNIELHTQSEIVALEGCDEEGLEKVEVRNHRSKEETVYNIKHVFLFIGADPNTGWLSDCGVKVDDKGFILTGSDVPGAPGSERAALETSVPGVFAIGDVRARSTKRVAAGVGEGAAVVSQIHGFLASRP</sequence>
<keyword evidence="5" id="KW-1185">Reference proteome</keyword>
<dbReference type="InterPro" id="IPR050097">
    <property type="entry name" value="Ferredoxin-NADP_redctase_2"/>
</dbReference>
<evidence type="ECO:0000313" key="5">
    <source>
        <dbReference type="Proteomes" id="UP000642144"/>
    </source>
</evidence>
<dbReference type="InterPro" id="IPR036188">
    <property type="entry name" value="FAD/NAD-bd_sf"/>
</dbReference>
<evidence type="ECO:0000259" key="3">
    <source>
        <dbReference type="PROSITE" id="PS50042"/>
    </source>
</evidence>
<dbReference type="InterPro" id="IPR000595">
    <property type="entry name" value="cNMP-bd_dom"/>
</dbReference>
<gene>
    <name evidence="4" type="ORF">GTP69_01380</name>
</gene>
<feature type="domain" description="Cyclic nucleotide-binding" evidence="3">
    <location>
        <begin position="14"/>
        <end position="134"/>
    </location>
</feature>
<dbReference type="Pfam" id="PF07992">
    <property type="entry name" value="Pyr_redox_2"/>
    <property type="match status" value="1"/>
</dbReference>
<dbReference type="RefSeq" id="WP_161053189.1">
    <property type="nucleotide sequence ID" value="NZ_WWCT01000001.1"/>
</dbReference>
<dbReference type="PRINTS" id="PR00469">
    <property type="entry name" value="PNDRDTASEII"/>
</dbReference>
<dbReference type="InterPro" id="IPR018490">
    <property type="entry name" value="cNMP-bd_dom_sf"/>
</dbReference>
<keyword evidence="1" id="KW-0285">Flavoprotein</keyword>
<protein>
    <submittedName>
        <fullName evidence="4">FAD-dependent oxidoreductase</fullName>
    </submittedName>
</protein>
<dbReference type="PRINTS" id="PR00368">
    <property type="entry name" value="FADPNR"/>
</dbReference>